<name>A0A157SDK6_9BORD</name>
<dbReference type="SUPFAM" id="SSF53850">
    <property type="entry name" value="Periplasmic binding protein-like II"/>
    <property type="match status" value="1"/>
</dbReference>
<evidence type="ECO:0000313" key="7">
    <source>
        <dbReference type="Proteomes" id="UP000076825"/>
    </source>
</evidence>
<evidence type="ECO:0000256" key="3">
    <source>
        <dbReference type="ARBA" id="ARBA00023125"/>
    </source>
</evidence>
<sequence>MIYPLESGAGIHAQIMALCHQAGFAPQVVQEARSATTIIGLVAAGLGVSLVPESFKSIAVQGVTYRPLREKKARSAMWLVHRNEPESAVEREFLALAGVAPFAGQARES</sequence>
<dbReference type="CDD" id="cd08414">
    <property type="entry name" value="PBP2_LTTR_aromatics_like"/>
    <property type="match status" value="1"/>
</dbReference>
<evidence type="ECO:0000259" key="5">
    <source>
        <dbReference type="Pfam" id="PF03466"/>
    </source>
</evidence>
<dbReference type="Gene3D" id="3.40.190.10">
    <property type="entry name" value="Periplasmic binding protein-like II"/>
    <property type="match status" value="2"/>
</dbReference>
<dbReference type="AlphaFoldDB" id="A0A157SDK6"/>
<feature type="domain" description="LysR substrate-binding" evidence="5">
    <location>
        <begin position="6"/>
        <end position="96"/>
    </location>
</feature>
<dbReference type="KEGG" id="btrm:SAMEA390648701309"/>
<evidence type="ECO:0000256" key="2">
    <source>
        <dbReference type="ARBA" id="ARBA00023015"/>
    </source>
</evidence>
<gene>
    <name evidence="6" type="primary">benM_4</name>
    <name evidence="6" type="ORF">SAMEA3906487_01309</name>
</gene>
<proteinExistence type="inferred from homology"/>
<dbReference type="InterPro" id="IPR005119">
    <property type="entry name" value="LysR_subst-bd"/>
</dbReference>
<dbReference type="PANTHER" id="PTHR30346">
    <property type="entry name" value="TRANSCRIPTIONAL DUAL REGULATOR HCAR-RELATED"/>
    <property type="match status" value="1"/>
</dbReference>
<dbReference type="PANTHER" id="PTHR30346:SF17">
    <property type="entry name" value="LYSR FAMILY TRANSCRIPTIONAL REGULATOR"/>
    <property type="match status" value="1"/>
</dbReference>
<accession>A0A157SDK6</accession>
<dbReference type="PATRIC" id="fig|123899.6.peg.1285"/>
<dbReference type="Proteomes" id="UP000076825">
    <property type="component" value="Chromosome 1"/>
</dbReference>
<dbReference type="Pfam" id="PF03466">
    <property type="entry name" value="LysR_substrate"/>
    <property type="match status" value="1"/>
</dbReference>
<dbReference type="STRING" id="123899.SAMEA3906487_01309"/>
<dbReference type="GO" id="GO:0032993">
    <property type="term" value="C:protein-DNA complex"/>
    <property type="evidence" value="ECO:0007669"/>
    <property type="project" value="TreeGrafter"/>
</dbReference>
<keyword evidence="7" id="KW-1185">Reference proteome</keyword>
<comment type="similarity">
    <text evidence="1">Belongs to the LysR transcriptional regulatory family.</text>
</comment>
<keyword evidence="2" id="KW-0805">Transcription regulation</keyword>
<evidence type="ECO:0000313" key="6">
    <source>
        <dbReference type="EMBL" id="SAI68522.1"/>
    </source>
</evidence>
<organism evidence="6 7">
    <name type="scientific">Bordetella trematum</name>
    <dbReference type="NCBI Taxonomy" id="123899"/>
    <lineage>
        <taxon>Bacteria</taxon>
        <taxon>Pseudomonadati</taxon>
        <taxon>Pseudomonadota</taxon>
        <taxon>Betaproteobacteria</taxon>
        <taxon>Burkholderiales</taxon>
        <taxon>Alcaligenaceae</taxon>
        <taxon>Bordetella</taxon>
    </lineage>
</organism>
<keyword evidence="3" id="KW-0238">DNA-binding</keyword>
<evidence type="ECO:0000256" key="1">
    <source>
        <dbReference type="ARBA" id="ARBA00009437"/>
    </source>
</evidence>
<protein>
    <submittedName>
        <fullName evidence="6">LysR family transcriptional regulator</fullName>
    </submittedName>
</protein>
<dbReference type="GO" id="GO:0003677">
    <property type="term" value="F:DNA binding"/>
    <property type="evidence" value="ECO:0007669"/>
    <property type="project" value="UniProtKB-KW"/>
</dbReference>
<evidence type="ECO:0000256" key="4">
    <source>
        <dbReference type="ARBA" id="ARBA00023163"/>
    </source>
</evidence>
<dbReference type="EMBL" id="LT546645">
    <property type="protein sequence ID" value="SAI68522.1"/>
    <property type="molecule type" value="Genomic_DNA"/>
</dbReference>
<dbReference type="GO" id="GO:0003700">
    <property type="term" value="F:DNA-binding transcription factor activity"/>
    <property type="evidence" value="ECO:0007669"/>
    <property type="project" value="TreeGrafter"/>
</dbReference>
<keyword evidence="4" id="KW-0804">Transcription</keyword>
<reference evidence="6 7" key="1">
    <citation type="submission" date="2016-04" db="EMBL/GenBank/DDBJ databases">
        <authorList>
            <consortium name="Pathogen Informatics"/>
        </authorList>
    </citation>
    <scope>NUCLEOTIDE SEQUENCE [LARGE SCALE GENOMIC DNA]</scope>
    <source>
        <strain evidence="6 7">H044680328</strain>
    </source>
</reference>
<dbReference type="eggNOG" id="COG0583">
    <property type="taxonomic scope" value="Bacteria"/>
</dbReference>